<feature type="domain" description="CobQ/CobB/MinD/ParA nucleotide binding" evidence="1">
    <location>
        <begin position="23"/>
        <end position="248"/>
    </location>
</feature>
<dbReference type="EMBL" id="CAEZSN010000115">
    <property type="protein sequence ID" value="CAB4548159.1"/>
    <property type="molecule type" value="Genomic_DNA"/>
</dbReference>
<dbReference type="GO" id="GO:0005829">
    <property type="term" value="C:cytosol"/>
    <property type="evidence" value="ECO:0007669"/>
    <property type="project" value="TreeGrafter"/>
</dbReference>
<proteinExistence type="predicted"/>
<dbReference type="InterPro" id="IPR002586">
    <property type="entry name" value="CobQ/CobB/MinD/ParA_Nub-bd_dom"/>
</dbReference>
<reference evidence="3" key="1">
    <citation type="submission" date="2020-05" db="EMBL/GenBank/DDBJ databases">
        <authorList>
            <person name="Chiriac C."/>
            <person name="Salcher M."/>
            <person name="Ghai R."/>
            <person name="Kavagutti S V."/>
        </authorList>
    </citation>
    <scope>NUCLEOTIDE SEQUENCE</scope>
</reference>
<evidence type="ECO:0000313" key="3">
    <source>
        <dbReference type="EMBL" id="CAB4601902.1"/>
    </source>
</evidence>
<dbReference type="PANTHER" id="PTHR43384">
    <property type="entry name" value="SEPTUM SITE-DETERMINING PROTEIN MIND HOMOLOG, CHLOROPLASTIC-RELATED"/>
    <property type="match status" value="1"/>
</dbReference>
<gene>
    <name evidence="2" type="ORF">UFOPK1433_00938</name>
    <name evidence="3" type="ORF">UFOPK1843_00206</name>
</gene>
<evidence type="ECO:0000313" key="2">
    <source>
        <dbReference type="EMBL" id="CAB4548159.1"/>
    </source>
</evidence>
<accession>A0A6J6GKR3</accession>
<dbReference type="GO" id="GO:0016887">
    <property type="term" value="F:ATP hydrolysis activity"/>
    <property type="evidence" value="ECO:0007669"/>
    <property type="project" value="TreeGrafter"/>
</dbReference>
<dbReference type="InterPro" id="IPR050625">
    <property type="entry name" value="ParA/MinD_ATPase"/>
</dbReference>
<dbReference type="Gene3D" id="3.40.50.300">
    <property type="entry name" value="P-loop containing nucleotide triphosphate hydrolases"/>
    <property type="match status" value="1"/>
</dbReference>
<dbReference type="Pfam" id="PF01656">
    <property type="entry name" value="CbiA"/>
    <property type="match status" value="1"/>
</dbReference>
<dbReference type="GO" id="GO:0051782">
    <property type="term" value="P:negative regulation of cell division"/>
    <property type="evidence" value="ECO:0007669"/>
    <property type="project" value="TreeGrafter"/>
</dbReference>
<organism evidence="3">
    <name type="scientific">freshwater metagenome</name>
    <dbReference type="NCBI Taxonomy" id="449393"/>
    <lineage>
        <taxon>unclassified sequences</taxon>
        <taxon>metagenomes</taxon>
        <taxon>ecological metagenomes</taxon>
    </lineage>
</organism>
<dbReference type="GO" id="GO:0005524">
    <property type="term" value="F:ATP binding"/>
    <property type="evidence" value="ECO:0007669"/>
    <property type="project" value="TreeGrafter"/>
</dbReference>
<name>A0A6J6GKR3_9ZZZZ</name>
<evidence type="ECO:0000259" key="1">
    <source>
        <dbReference type="Pfam" id="PF01656"/>
    </source>
</evidence>
<dbReference type="EMBL" id="CAEZUR010000010">
    <property type="protein sequence ID" value="CAB4601902.1"/>
    <property type="molecule type" value="Genomic_DNA"/>
</dbReference>
<sequence length="279" mass="30497">MTLTLVRSKPKPKTALATTALVIAISGPTGSTGKSSLALNLAYEFAELGKKTVLVDLDTYSPSISTLLGITEPTAAITGCARLIRQGRFDREQLDRLSVRVNYRKSSFHCLTGLASTRRWGEISQDTVTHLINLCRFEFEIVILDLASHLEDQLTSPSNPVPRNTATRVALAQCDQAITVLNASQLSVSRYLAVFSELQEIQRNRLIVLNRSDPKPAISSALKTLTKETIFASIPDDQASFELSESEHLPLALARRKSPARNAIAQLTNKLLECPPSAN</sequence>
<protein>
    <submittedName>
        <fullName evidence="3">Unannotated protein</fullName>
    </submittedName>
</protein>
<dbReference type="PANTHER" id="PTHR43384:SF13">
    <property type="entry name" value="SLR0110 PROTEIN"/>
    <property type="match status" value="1"/>
</dbReference>
<dbReference type="InterPro" id="IPR027417">
    <property type="entry name" value="P-loop_NTPase"/>
</dbReference>
<dbReference type="AlphaFoldDB" id="A0A6J6GKR3"/>
<dbReference type="GO" id="GO:0009898">
    <property type="term" value="C:cytoplasmic side of plasma membrane"/>
    <property type="evidence" value="ECO:0007669"/>
    <property type="project" value="TreeGrafter"/>
</dbReference>
<dbReference type="SUPFAM" id="SSF52540">
    <property type="entry name" value="P-loop containing nucleoside triphosphate hydrolases"/>
    <property type="match status" value="1"/>
</dbReference>